<dbReference type="VEuPathDB" id="FungiDB:ASPTUDRAFT_120376"/>
<reference evidence="2" key="1">
    <citation type="journal article" date="2017" name="Genome Biol.">
        <title>Comparative genomics reveals high biological diversity and specific adaptations in the industrially and medically important fungal genus Aspergillus.</title>
        <authorList>
            <person name="de Vries R.P."/>
            <person name="Riley R."/>
            <person name="Wiebenga A."/>
            <person name="Aguilar-Osorio G."/>
            <person name="Amillis S."/>
            <person name="Uchima C.A."/>
            <person name="Anderluh G."/>
            <person name="Asadollahi M."/>
            <person name="Askin M."/>
            <person name="Barry K."/>
            <person name="Battaglia E."/>
            <person name="Bayram O."/>
            <person name="Benocci T."/>
            <person name="Braus-Stromeyer S.A."/>
            <person name="Caldana C."/>
            <person name="Canovas D."/>
            <person name="Cerqueira G.C."/>
            <person name="Chen F."/>
            <person name="Chen W."/>
            <person name="Choi C."/>
            <person name="Clum A."/>
            <person name="Dos Santos R.A."/>
            <person name="Damasio A.R."/>
            <person name="Diallinas G."/>
            <person name="Emri T."/>
            <person name="Fekete E."/>
            <person name="Flipphi M."/>
            <person name="Freyberg S."/>
            <person name="Gallo A."/>
            <person name="Gournas C."/>
            <person name="Habgood R."/>
            <person name="Hainaut M."/>
            <person name="Harispe M.L."/>
            <person name="Henrissat B."/>
            <person name="Hilden K.S."/>
            <person name="Hope R."/>
            <person name="Hossain A."/>
            <person name="Karabika E."/>
            <person name="Karaffa L."/>
            <person name="Karanyi Z."/>
            <person name="Krasevec N."/>
            <person name="Kuo A."/>
            <person name="Kusch H."/>
            <person name="LaButti K."/>
            <person name="Lagendijk E.L."/>
            <person name="Lapidus A."/>
            <person name="Levasseur A."/>
            <person name="Lindquist E."/>
            <person name="Lipzen A."/>
            <person name="Logrieco A.F."/>
            <person name="MacCabe A."/>
            <person name="Maekelae M.R."/>
            <person name="Malavazi I."/>
            <person name="Melin P."/>
            <person name="Meyer V."/>
            <person name="Mielnichuk N."/>
            <person name="Miskei M."/>
            <person name="Molnar A.P."/>
            <person name="Mule G."/>
            <person name="Ngan C.Y."/>
            <person name="Orejas M."/>
            <person name="Orosz E."/>
            <person name="Ouedraogo J.P."/>
            <person name="Overkamp K.M."/>
            <person name="Park H.-S."/>
            <person name="Perrone G."/>
            <person name="Piumi F."/>
            <person name="Punt P.J."/>
            <person name="Ram A.F."/>
            <person name="Ramon A."/>
            <person name="Rauscher S."/>
            <person name="Record E."/>
            <person name="Riano-Pachon D.M."/>
            <person name="Robert V."/>
            <person name="Roehrig J."/>
            <person name="Ruller R."/>
            <person name="Salamov A."/>
            <person name="Salih N.S."/>
            <person name="Samson R.A."/>
            <person name="Sandor E."/>
            <person name="Sanguinetti M."/>
            <person name="Schuetze T."/>
            <person name="Sepcic K."/>
            <person name="Shelest E."/>
            <person name="Sherlock G."/>
            <person name="Sophianopoulou V."/>
            <person name="Squina F.M."/>
            <person name="Sun H."/>
            <person name="Susca A."/>
            <person name="Todd R.B."/>
            <person name="Tsang A."/>
            <person name="Unkles S.E."/>
            <person name="van de Wiele N."/>
            <person name="van Rossen-Uffink D."/>
            <person name="Oliveira J.V."/>
            <person name="Vesth T.C."/>
            <person name="Visser J."/>
            <person name="Yu J.-H."/>
            <person name="Zhou M."/>
            <person name="Andersen M.R."/>
            <person name="Archer D.B."/>
            <person name="Baker S.E."/>
            <person name="Benoit I."/>
            <person name="Brakhage A.A."/>
            <person name="Braus G.H."/>
            <person name="Fischer R."/>
            <person name="Frisvad J.C."/>
            <person name="Goldman G.H."/>
            <person name="Houbraken J."/>
            <person name="Oakley B."/>
            <person name="Pocsi I."/>
            <person name="Scazzocchio C."/>
            <person name="Seiboth B."/>
            <person name="vanKuyk P.A."/>
            <person name="Wortman J."/>
            <person name="Dyer P.S."/>
            <person name="Grigoriev I.V."/>
        </authorList>
    </citation>
    <scope>NUCLEOTIDE SEQUENCE [LARGE SCALE GENOMIC DNA]</scope>
    <source>
        <strain evidence="2">CBS 134.48</strain>
    </source>
</reference>
<protein>
    <submittedName>
        <fullName evidence="1">Uncharacterized protein</fullName>
    </submittedName>
</protein>
<dbReference type="AlphaFoldDB" id="A0A1L9N4N6"/>
<evidence type="ECO:0000313" key="1">
    <source>
        <dbReference type="EMBL" id="OJI84277.1"/>
    </source>
</evidence>
<feature type="non-terminal residue" evidence="1">
    <location>
        <position position="1"/>
    </location>
</feature>
<proteinExistence type="predicted"/>
<gene>
    <name evidence="1" type="ORF">ASPTUDRAFT_120376</name>
</gene>
<evidence type="ECO:0000313" key="2">
    <source>
        <dbReference type="Proteomes" id="UP000184304"/>
    </source>
</evidence>
<dbReference type="Proteomes" id="UP000184304">
    <property type="component" value="Unassembled WGS sequence"/>
</dbReference>
<organism evidence="1 2">
    <name type="scientific">Aspergillus tubingensis (strain CBS 134.48)</name>
    <dbReference type="NCBI Taxonomy" id="767770"/>
    <lineage>
        <taxon>Eukaryota</taxon>
        <taxon>Fungi</taxon>
        <taxon>Dikarya</taxon>
        <taxon>Ascomycota</taxon>
        <taxon>Pezizomycotina</taxon>
        <taxon>Eurotiomycetes</taxon>
        <taxon>Eurotiomycetidae</taxon>
        <taxon>Eurotiales</taxon>
        <taxon>Aspergillaceae</taxon>
        <taxon>Aspergillus</taxon>
        <taxon>Aspergillus subgen. Circumdati</taxon>
    </lineage>
</organism>
<keyword evidence="2" id="KW-1185">Reference proteome</keyword>
<name>A0A1L9N4N6_ASPTC</name>
<dbReference type="EMBL" id="KV878203">
    <property type="protein sequence ID" value="OJI84277.1"/>
    <property type="molecule type" value="Genomic_DNA"/>
</dbReference>
<sequence>EQVCDRLTGSQASPCGTKSKVKNTCSLSRSFLSSRTPLRACLAPALHLPSRLCAFFWFGQNLTHRVLIICPILARHEDRIAASAM</sequence>
<accession>A0A1L9N4N6</accession>